<dbReference type="PROSITE" id="PS50280">
    <property type="entry name" value="SET"/>
    <property type="match status" value="1"/>
</dbReference>
<feature type="compositionally biased region" description="Low complexity" evidence="1">
    <location>
        <begin position="528"/>
        <end position="544"/>
    </location>
</feature>
<dbReference type="SUPFAM" id="SSF82199">
    <property type="entry name" value="SET domain"/>
    <property type="match status" value="1"/>
</dbReference>
<evidence type="ECO:0000313" key="3">
    <source>
        <dbReference type="EMBL" id="GLC49804.1"/>
    </source>
</evidence>
<feature type="region of interest" description="Disordered" evidence="1">
    <location>
        <begin position="527"/>
        <end position="557"/>
    </location>
</feature>
<dbReference type="CDD" id="cd20071">
    <property type="entry name" value="SET_SMYD"/>
    <property type="match status" value="1"/>
</dbReference>
<evidence type="ECO:0000256" key="1">
    <source>
        <dbReference type="SAM" id="MobiDB-lite"/>
    </source>
</evidence>
<dbReference type="EMBL" id="BRXU01000003">
    <property type="protein sequence ID" value="GLC49804.1"/>
    <property type="molecule type" value="Genomic_DNA"/>
</dbReference>
<dbReference type="OrthoDB" id="1028014at2759"/>
<evidence type="ECO:0000313" key="4">
    <source>
        <dbReference type="Proteomes" id="UP001165080"/>
    </source>
</evidence>
<organism evidence="3 4">
    <name type="scientific">Pleodorina starrii</name>
    <dbReference type="NCBI Taxonomy" id="330485"/>
    <lineage>
        <taxon>Eukaryota</taxon>
        <taxon>Viridiplantae</taxon>
        <taxon>Chlorophyta</taxon>
        <taxon>core chlorophytes</taxon>
        <taxon>Chlorophyceae</taxon>
        <taxon>CS clade</taxon>
        <taxon>Chlamydomonadales</taxon>
        <taxon>Volvocaceae</taxon>
        <taxon>Pleodorina</taxon>
    </lineage>
</organism>
<name>A0A9W6BCZ3_9CHLO</name>
<dbReference type="Pfam" id="PF00856">
    <property type="entry name" value="SET"/>
    <property type="match status" value="1"/>
</dbReference>
<proteinExistence type="predicted"/>
<dbReference type="InterPro" id="IPR046341">
    <property type="entry name" value="SET_dom_sf"/>
</dbReference>
<evidence type="ECO:0000259" key="2">
    <source>
        <dbReference type="PROSITE" id="PS50280"/>
    </source>
</evidence>
<dbReference type="PANTHER" id="PTHR47643">
    <property type="entry name" value="TPR DOMAIN PROTEIN (AFU_ORTHOLOGUE AFUA_5G12710)"/>
    <property type="match status" value="1"/>
</dbReference>
<dbReference type="Proteomes" id="UP001165080">
    <property type="component" value="Unassembled WGS sequence"/>
</dbReference>
<dbReference type="PANTHER" id="PTHR47643:SF2">
    <property type="entry name" value="TPR DOMAIN PROTEIN (AFU_ORTHOLOGUE AFUA_5G12710)"/>
    <property type="match status" value="1"/>
</dbReference>
<keyword evidence="4" id="KW-1185">Reference proteome</keyword>
<feature type="domain" description="SET" evidence="2">
    <location>
        <begin position="67"/>
        <end position="298"/>
    </location>
</feature>
<reference evidence="3 4" key="1">
    <citation type="journal article" date="2023" name="Commun. Biol.">
        <title>Reorganization of the ancestral sex-determining regions during the evolution of trioecy in Pleodorina starrii.</title>
        <authorList>
            <person name="Takahashi K."/>
            <person name="Suzuki S."/>
            <person name="Kawai-Toyooka H."/>
            <person name="Yamamoto K."/>
            <person name="Hamaji T."/>
            <person name="Ootsuki R."/>
            <person name="Yamaguchi H."/>
            <person name="Kawachi M."/>
            <person name="Higashiyama T."/>
            <person name="Nozaki H."/>
        </authorList>
    </citation>
    <scope>NUCLEOTIDE SEQUENCE [LARGE SCALE GENOMIC DNA]</scope>
    <source>
        <strain evidence="3 4">NIES-4479</strain>
    </source>
</reference>
<dbReference type="InterPro" id="IPR001214">
    <property type="entry name" value="SET_dom"/>
</dbReference>
<dbReference type="AlphaFoldDB" id="A0A9W6BCZ3"/>
<accession>A0A9W6BCZ3</accession>
<protein>
    <recommendedName>
        <fullName evidence="2">SET domain-containing protein</fullName>
    </recommendedName>
</protein>
<sequence>MQQCWRIPAGGVFGRAETGHRRPSRSPALQAFAKLKYKANIAQNHSRKSAWTNIDYDRLYTQPSYNPGRQLGSVKLQPIPGRGRGLVAQRDIPLAETVLLSEAVGGVLSGPEGTELRPQHLADHLAALQRAGALGQPDRARLRLLYDGSAADSPMALRNRAASLDDFRKLEDKLRRVAEAPKKAKGKGFGAPAAAAAAGAAGQAGSGIDTVTLGEAPLEGEELSRLASLNAWGNSFGELGASALRGEASEAVIGIWPEFALVNHACAPNTTAFAVGQRLLLQAVRDIPRGGEVTTSYLAEMALAPLERRREWLRGAYGFECACERCTAEASVPPAVSAAVDAAYAAASSEEARALAGQAAGRSDRGALAPLEAAVAAAVEALEEAMQEAGLEEQLRAWLRASAYNAYYTRAAIRDLPEGGAGPGGLLFGSRGATAKAPFSDPEVPAGLAAVVSEVAAGSDLHLFLTLEALSRSAEAFPRDDPRVVEATKTCLHAHILRYGRTSDDVLKQLVQARIAHPHYLGRISLASSQQQQQQEPDSSNAQQSGQSRPGDAGSLVSEPLLGSAAWVAASPVQLRDAAAAAAAELAAGMGTGQAAAAPGGV</sequence>
<dbReference type="InterPro" id="IPR053209">
    <property type="entry name" value="Gramillin-biosynth_MTr"/>
</dbReference>
<comment type="caution">
    <text evidence="3">The sequence shown here is derived from an EMBL/GenBank/DDBJ whole genome shotgun (WGS) entry which is preliminary data.</text>
</comment>
<gene>
    <name evidence="3" type="primary">PLEST008926</name>
    <name evidence="3" type="ORF">PLESTB_000310500</name>
</gene>
<dbReference type="Gene3D" id="2.170.270.10">
    <property type="entry name" value="SET domain"/>
    <property type="match status" value="1"/>
</dbReference>